<evidence type="ECO:0000259" key="4">
    <source>
        <dbReference type="PROSITE" id="PS50043"/>
    </source>
</evidence>
<keyword evidence="3" id="KW-0804">Transcription</keyword>
<evidence type="ECO:0000256" key="3">
    <source>
        <dbReference type="ARBA" id="ARBA00023163"/>
    </source>
</evidence>
<sequence>MDDSQAIRQIATAPSEEDVLAIARAFYRTQGFAALSYARPSRDNPGRSEVSAFGFPEGFVADYRDGLAEFDPLPGLAARAGRPVRILDIVEGRLSANQQLFVDTAREHGLTDGFLLPTFGPRQHIVVFSITMVEHEDRIAHADVPILHSVAQAAHLRIDQLASEEVARPHLAPREITILHWIARGKSNEEIAMILGNKRPTIATHIKRIFAKLDVSDRASAAVKGLKFGLINV</sequence>
<evidence type="ECO:0000256" key="1">
    <source>
        <dbReference type="ARBA" id="ARBA00023015"/>
    </source>
</evidence>
<dbReference type="SMART" id="SM00421">
    <property type="entry name" value="HTH_LUXR"/>
    <property type="match status" value="1"/>
</dbReference>
<evidence type="ECO:0000313" key="6">
    <source>
        <dbReference type="Proteomes" id="UP000290057"/>
    </source>
</evidence>
<dbReference type="AlphaFoldDB" id="A0A3T1CJQ3"/>
<dbReference type="GO" id="GO:0006355">
    <property type="term" value="P:regulation of DNA-templated transcription"/>
    <property type="evidence" value="ECO:0007669"/>
    <property type="project" value="InterPro"/>
</dbReference>
<dbReference type="InterPro" id="IPR036693">
    <property type="entry name" value="TF_LuxR_autoind-bd_dom_sf"/>
</dbReference>
<dbReference type="InterPro" id="IPR000792">
    <property type="entry name" value="Tscrpt_reg_LuxR_C"/>
</dbReference>
<dbReference type="EMBL" id="AP019389">
    <property type="protein sequence ID" value="BBI21219.1"/>
    <property type="molecule type" value="Genomic_DNA"/>
</dbReference>
<name>A0A3T1CJQ3_9SPHN</name>
<dbReference type="InterPro" id="IPR005143">
    <property type="entry name" value="TF_LuxR_autoind-bd_dom"/>
</dbReference>
<dbReference type="InterPro" id="IPR036388">
    <property type="entry name" value="WH-like_DNA-bd_sf"/>
</dbReference>
<dbReference type="RefSeq" id="WP_130586796.1">
    <property type="nucleotide sequence ID" value="NZ_AP019389.1"/>
</dbReference>
<dbReference type="Pfam" id="PF03472">
    <property type="entry name" value="Autoind_bind"/>
    <property type="match status" value="1"/>
</dbReference>
<reference evidence="5 6" key="1">
    <citation type="submission" date="2019-01" db="EMBL/GenBank/DDBJ databases">
        <title>Complete genome sequence of Erythrobacter flavus KJ5.</title>
        <authorList>
            <person name="Kanesaki Y."/>
            <person name="Brotosudarmo T."/>
            <person name="Moriuchi R."/>
            <person name="Awai K."/>
        </authorList>
    </citation>
    <scope>NUCLEOTIDE SEQUENCE [LARGE SCALE GENOMIC DNA]</scope>
    <source>
        <strain evidence="5 6">KJ5</strain>
    </source>
</reference>
<evidence type="ECO:0000313" key="5">
    <source>
        <dbReference type="EMBL" id="BBI21219.1"/>
    </source>
</evidence>
<keyword evidence="2" id="KW-0238">DNA-binding</keyword>
<dbReference type="SUPFAM" id="SSF75516">
    <property type="entry name" value="Pheromone-binding domain of LuxR-like quorum-sensing transcription factors"/>
    <property type="match status" value="1"/>
</dbReference>
<evidence type="ECO:0000256" key="2">
    <source>
        <dbReference type="ARBA" id="ARBA00023125"/>
    </source>
</evidence>
<dbReference type="CDD" id="cd06170">
    <property type="entry name" value="LuxR_C_like"/>
    <property type="match status" value="1"/>
</dbReference>
<gene>
    <name evidence="5" type="ORF">EKJ_20660</name>
</gene>
<dbReference type="PANTHER" id="PTHR44688:SF16">
    <property type="entry name" value="DNA-BINDING TRANSCRIPTIONAL ACTIVATOR DEVR_DOSR"/>
    <property type="match status" value="1"/>
</dbReference>
<dbReference type="Gene3D" id="3.30.450.80">
    <property type="entry name" value="Transcription factor LuxR-like, autoinducer-binding domain"/>
    <property type="match status" value="1"/>
</dbReference>
<proteinExistence type="predicted"/>
<keyword evidence="1" id="KW-0805">Transcription regulation</keyword>
<dbReference type="Gene3D" id="1.10.10.10">
    <property type="entry name" value="Winged helix-like DNA-binding domain superfamily/Winged helix DNA-binding domain"/>
    <property type="match status" value="1"/>
</dbReference>
<accession>A0A3T1CJQ3</accession>
<dbReference type="PRINTS" id="PR00038">
    <property type="entry name" value="HTHLUXR"/>
</dbReference>
<organism evidence="5 6">
    <name type="scientific">Qipengyuania flava</name>
    <dbReference type="NCBI Taxonomy" id="192812"/>
    <lineage>
        <taxon>Bacteria</taxon>
        <taxon>Pseudomonadati</taxon>
        <taxon>Pseudomonadota</taxon>
        <taxon>Alphaproteobacteria</taxon>
        <taxon>Sphingomonadales</taxon>
        <taxon>Erythrobacteraceae</taxon>
        <taxon>Qipengyuania</taxon>
    </lineage>
</organism>
<dbReference type="InterPro" id="IPR016032">
    <property type="entry name" value="Sig_transdc_resp-reg_C-effctor"/>
</dbReference>
<keyword evidence="6" id="KW-1185">Reference proteome</keyword>
<dbReference type="PROSITE" id="PS50043">
    <property type="entry name" value="HTH_LUXR_2"/>
    <property type="match status" value="1"/>
</dbReference>
<protein>
    <recommendedName>
        <fullName evidence="4">HTH luxR-type domain-containing protein</fullName>
    </recommendedName>
</protein>
<dbReference type="SUPFAM" id="SSF46894">
    <property type="entry name" value="C-terminal effector domain of the bipartite response regulators"/>
    <property type="match status" value="1"/>
</dbReference>
<dbReference type="GO" id="GO:0003677">
    <property type="term" value="F:DNA binding"/>
    <property type="evidence" value="ECO:0007669"/>
    <property type="project" value="UniProtKB-KW"/>
</dbReference>
<dbReference type="Proteomes" id="UP000290057">
    <property type="component" value="Chromosome"/>
</dbReference>
<dbReference type="PANTHER" id="PTHR44688">
    <property type="entry name" value="DNA-BINDING TRANSCRIPTIONAL ACTIVATOR DEVR_DOSR"/>
    <property type="match status" value="1"/>
</dbReference>
<dbReference type="Pfam" id="PF00196">
    <property type="entry name" value="GerE"/>
    <property type="match status" value="1"/>
</dbReference>
<feature type="domain" description="HTH luxR-type" evidence="4">
    <location>
        <begin position="164"/>
        <end position="229"/>
    </location>
</feature>